<feature type="modified residue" description="4-aspartylphosphate" evidence="2">
    <location>
        <position position="66"/>
    </location>
</feature>
<dbReference type="InterPro" id="IPR011006">
    <property type="entry name" value="CheY-like_superfamily"/>
</dbReference>
<evidence type="ECO:0000259" key="3">
    <source>
        <dbReference type="PROSITE" id="PS50110"/>
    </source>
</evidence>
<evidence type="ECO:0000256" key="1">
    <source>
        <dbReference type="ARBA" id="ARBA00022553"/>
    </source>
</evidence>
<dbReference type="PANTHER" id="PTHR44591:SF3">
    <property type="entry name" value="RESPONSE REGULATORY DOMAIN-CONTAINING PROTEIN"/>
    <property type="match status" value="1"/>
</dbReference>
<dbReference type="RefSeq" id="WP_090338490.1">
    <property type="nucleotide sequence ID" value="NZ_FNXY01000007.1"/>
</dbReference>
<organism evidence="4 5">
    <name type="scientific">Dyadobacter koreensis</name>
    <dbReference type="NCBI Taxonomy" id="408657"/>
    <lineage>
        <taxon>Bacteria</taxon>
        <taxon>Pseudomonadati</taxon>
        <taxon>Bacteroidota</taxon>
        <taxon>Cytophagia</taxon>
        <taxon>Cytophagales</taxon>
        <taxon>Spirosomataceae</taxon>
        <taxon>Dyadobacter</taxon>
    </lineage>
</organism>
<feature type="domain" description="Response regulatory" evidence="3">
    <location>
        <begin position="16"/>
        <end position="130"/>
    </location>
</feature>
<gene>
    <name evidence="4" type="ORF">SAMN04487995_4491</name>
</gene>
<dbReference type="PANTHER" id="PTHR44591">
    <property type="entry name" value="STRESS RESPONSE REGULATOR PROTEIN 1"/>
    <property type="match status" value="1"/>
</dbReference>
<dbReference type="SMART" id="SM00448">
    <property type="entry name" value="REC"/>
    <property type="match status" value="1"/>
</dbReference>
<sequence length="319" mass="35466">MEPTSNISISSTSDYKILIVEDEYIIANDLEIILHSAGYPVIGIAKSVSKAKALIEEERPDMVLLDIYLKGGETGIELAKELEQSNIPFIYTSANDNQSVLESVKDTKPSGYIVKPFRKKDILSALQTGRTLHAQRSEPVEGEVKVLENELINASSDTENWDDNLLTIARLIQKHVPFDLFTIRRHNQAKADIFNYHRVGFDEYQILSVHAIQKMTVSSASIGSLSSQTSKPESTSVYGADQLCIICSKDSYIELLVKTFKMESALATQLRTGSGDSISVCFLSKKPDIYNPHHQLFLDNINQSLTVIAESILGRQVVN</sequence>
<dbReference type="SUPFAM" id="SSF52172">
    <property type="entry name" value="CheY-like"/>
    <property type="match status" value="1"/>
</dbReference>
<dbReference type="CDD" id="cd17534">
    <property type="entry name" value="REC_DC-like"/>
    <property type="match status" value="1"/>
</dbReference>
<dbReference type="Gene3D" id="3.40.50.2300">
    <property type="match status" value="1"/>
</dbReference>
<name>A0A1H6YS46_9BACT</name>
<dbReference type="AlphaFoldDB" id="A0A1H6YS46"/>
<dbReference type="GO" id="GO:0000160">
    <property type="term" value="P:phosphorelay signal transduction system"/>
    <property type="evidence" value="ECO:0007669"/>
    <property type="project" value="InterPro"/>
</dbReference>
<evidence type="ECO:0000313" key="4">
    <source>
        <dbReference type="EMBL" id="SEJ40140.1"/>
    </source>
</evidence>
<evidence type="ECO:0000313" key="5">
    <source>
        <dbReference type="Proteomes" id="UP000199532"/>
    </source>
</evidence>
<reference evidence="4 5" key="1">
    <citation type="submission" date="2016-10" db="EMBL/GenBank/DDBJ databases">
        <authorList>
            <person name="de Groot N.N."/>
        </authorList>
    </citation>
    <scope>NUCLEOTIDE SEQUENCE [LARGE SCALE GENOMIC DNA]</scope>
    <source>
        <strain evidence="4 5">DSM 19938</strain>
    </source>
</reference>
<dbReference type="PROSITE" id="PS50110">
    <property type="entry name" value="RESPONSE_REGULATORY"/>
    <property type="match status" value="1"/>
</dbReference>
<dbReference type="STRING" id="408657.SAMN04487995_4491"/>
<dbReference type="Pfam" id="PF00072">
    <property type="entry name" value="Response_reg"/>
    <property type="match status" value="1"/>
</dbReference>
<dbReference type="Proteomes" id="UP000199532">
    <property type="component" value="Unassembled WGS sequence"/>
</dbReference>
<proteinExistence type="predicted"/>
<dbReference type="InterPro" id="IPR001789">
    <property type="entry name" value="Sig_transdc_resp-reg_receiver"/>
</dbReference>
<dbReference type="OrthoDB" id="9782110at2"/>
<dbReference type="InterPro" id="IPR050595">
    <property type="entry name" value="Bact_response_regulator"/>
</dbReference>
<protein>
    <submittedName>
        <fullName evidence="4">Response regulator receiver domain-containing protein</fullName>
    </submittedName>
</protein>
<accession>A0A1H6YS46</accession>
<dbReference type="EMBL" id="FNXY01000007">
    <property type="protein sequence ID" value="SEJ40140.1"/>
    <property type="molecule type" value="Genomic_DNA"/>
</dbReference>
<keyword evidence="5" id="KW-1185">Reference proteome</keyword>
<evidence type="ECO:0000256" key="2">
    <source>
        <dbReference type="PROSITE-ProRule" id="PRU00169"/>
    </source>
</evidence>
<keyword evidence="1 2" id="KW-0597">Phosphoprotein</keyword>